<dbReference type="Gene3D" id="3.30.230.10">
    <property type="match status" value="1"/>
</dbReference>
<dbReference type="SMART" id="SM01340">
    <property type="entry name" value="DNA_mis_repair"/>
    <property type="match status" value="1"/>
</dbReference>
<dbReference type="InterPro" id="IPR014762">
    <property type="entry name" value="DNA_mismatch_repair_CS"/>
</dbReference>
<dbReference type="SUPFAM" id="SSF55874">
    <property type="entry name" value="ATPase domain of HSP90 chaperone/DNA topoisomerase II/histidine kinase"/>
    <property type="match status" value="1"/>
</dbReference>
<name>A0ABT3JLR0_9FLAO</name>
<dbReference type="Gene3D" id="3.30.565.10">
    <property type="entry name" value="Histidine kinase-like ATPase, C-terminal domain"/>
    <property type="match status" value="1"/>
</dbReference>
<evidence type="ECO:0000256" key="5">
    <source>
        <dbReference type="HAMAP-Rule" id="MF_00149"/>
    </source>
</evidence>
<dbReference type="NCBIfam" id="TIGR00585">
    <property type="entry name" value="mutl"/>
    <property type="match status" value="1"/>
</dbReference>
<dbReference type="PANTHER" id="PTHR10073">
    <property type="entry name" value="DNA MISMATCH REPAIR PROTEIN MLH, PMS, MUTL"/>
    <property type="match status" value="1"/>
</dbReference>
<keyword evidence="7" id="KW-0378">Hydrolase</keyword>
<feature type="domain" description="DNA mismatch repair protein S5" evidence="6">
    <location>
        <begin position="209"/>
        <end position="327"/>
    </location>
</feature>
<evidence type="ECO:0000256" key="1">
    <source>
        <dbReference type="ARBA" id="ARBA00006082"/>
    </source>
</evidence>
<dbReference type="EMBL" id="JAPCHZ010000002">
    <property type="protein sequence ID" value="MCW4451711.1"/>
    <property type="molecule type" value="Genomic_DNA"/>
</dbReference>
<dbReference type="InterPro" id="IPR038973">
    <property type="entry name" value="MutL/Mlh/Pms-like"/>
</dbReference>
<dbReference type="PANTHER" id="PTHR10073:SF12">
    <property type="entry name" value="DNA MISMATCH REPAIR PROTEIN MLH1"/>
    <property type="match status" value="1"/>
</dbReference>
<dbReference type="InterPro" id="IPR042121">
    <property type="entry name" value="MutL_C_regsub"/>
</dbReference>
<reference evidence="7 8" key="1">
    <citation type="submission" date="2022-10" db="EMBL/GenBank/DDBJ databases">
        <title>Kaistella sp. BT-6-1-3.</title>
        <authorList>
            <person name="Ai J."/>
            <person name="Deng Z."/>
        </authorList>
    </citation>
    <scope>NUCLEOTIDE SEQUENCE [LARGE SCALE GENOMIC DNA]</scope>
    <source>
        <strain evidence="7 8">BT6-1-3</strain>
    </source>
</reference>
<evidence type="ECO:0000256" key="3">
    <source>
        <dbReference type="ARBA" id="ARBA00022763"/>
    </source>
</evidence>
<comment type="caution">
    <text evidence="7">The sequence shown here is derived from an EMBL/GenBank/DDBJ whole genome shotgun (WGS) entry which is preliminary data.</text>
</comment>
<gene>
    <name evidence="5 7" type="primary">mutL</name>
    <name evidence="7" type="ORF">OK344_05755</name>
</gene>
<evidence type="ECO:0000256" key="2">
    <source>
        <dbReference type="ARBA" id="ARBA00021975"/>
    </source>
</evidence>
<dbReference type="PROSITE" id="PS00058">
    <property type="entry name" value="DNA_MISMATCH_REPAIR_1"/>
    <property type="match status" value="1"/>
</dbReference>
<dbReference type="Gene3D" id="3.30.1540.20">
    <property type="entry name" value="MutL, C-terminal domain, dimerisation subdomain"/>
    <property type="match status" value="1"/>
</dbReference>
<sequence>MSDIIKLLPDHVANQIAAGEVVQRPASIVKELMENAIDAGATKVELIVRDAGKNLIQVVDNGSGMSETDARLAFERHATSKISTTEDIFRISTKGFRGEALASIAAVAQVELKTKTQDAKTGTNIYIEGGGFQFQEPIQTAEGSNFSVKNLFYNVPARRKFLKNNNVEFRHIIDEFQRVALAHENLDFELFHNDDIVFRLRKSSLLQRIVEIFGRKLHSILIPIKEDLGWIKLHGFVAKPEGAKKVRGEQFFFVNGRFFRSAYFNKAVQEAFEGLLLPGYIPTFFLFLELDPEKVDVNIHPQKTEVKFEDENLIFALVRSTIKKSLGIYNVAPSLDFDRDASIDAFVHQTSKSSSFRAPEITVDRDYNPFLEERASAGDRTALTEMYQQNIPAEPSKINLFEDEDFDEDLMRLPNGYWLFNKGGKTLMLDLGRMQRLVISERNAKKKLSNEKHTLLFSLEYHMNETEKNKFRSIKKFLPELGFEMVIANDNVLRIDAVPEGLKETQVMKFMENLFDILEYKTEEEFLNFYQNQWNKIQSKSRFDFLYKIDAEQVIRDFTALGFPEYLPGGKRCYIEIPLDELKNKF</sequence>
<keyword evidence="8" id="KW-1185">Reference proteome</keyword>
<dbReference type="InterPro" id="IPR013507">
    <property type="entry name" value="DNA_mismatch_S5_2-like"/>
</dbReference>
<keyword evidence="7" id="KW-0255">Endonuclease</keyword>
<accession>A0ABT3JLR0</accession>
<dbReference type="HAMAP" id="MF_00149">
    <property type="entry name" value="DNA_mis_repair"/>
    <property type="match status" value="1"/>
</dbReference>
<dbReference type="Pfam" id="PF08676">
    <property type="entry name" value="MutL_C"/>
    <property type="match status" value="1"/>
</dbReference>
<dbReference type="SUPFAM" id="SSF118116">
    <property type="entry name" value="DNA mismatch repair protein MutL"/>
    <property type="match status" value="1"/>
</dbReference>
<dbReference type="InterPro" id="IPR020568">
    <property type="entry name" value="Ribosomal_Su5_D2-typ_SF"/>
</dbReference>
<dbReference type="InterPro" id="IPR014790">
    <property type="entry name" value="MutL_C"/>
</dbReference>
<keyword evidence="4 5" id="KW-0234">DNA repair</keyword>
<evidence type="ECO:0000259" key="6">
    <source>
        <dbReference type="SMART" id="SM01340"/>
    </source>
</evidence>
<evidence type="ECO:0000313" key="7">
    <source>
        <dbReference type="EMBL" id="MCW4451711.1"/>
    </source>
</evidence>
<proteinExistence type="inferred from homology"/>
<dbReference type="InterPro" id="IPR020667">
    <property type="entry name" value="DNA_mismatch_repair_MutL"/>
</dbReference>
<comment type="similarity">
    <text evidence="1 5">Belongs to the DNA mismatch repair MutL/HexB family.</text>
</comment>
<dbReference type="Gene3D" id="3.30.1370.100">
    <property type="entry name" value="MutL, C-terminal domain, regulatory subdomain"/>
    <property type="match status" value="1"/>
</dbReference>
<dbReference type="Proteomes" id="UP001209107">
    <property type="component" value="Unassembled WGS sequence"/>
</dbReference>
<dbReference type="CDD" id="cd00782">
    <property type="entry name" value="MutL_Trans"/>
    <property type="match status" value="1"/>
</dbReference>
<dbReference type="InterPro" id="IPR036890">
    <property type="entry name" value="HATPase_C_sf"/>
</dbReference>
<dbReference type="InterPro" id="IPR042120">
    <property type="entry name" value="MutL_C_dimsub"/>
</dbReference>
<comment type="function">
    <text evidence="5">This protein is involved in the repair of mismatches in DNA. It is required for dam-dependent methyl-directed DNA mismatch repair. May act as a 'molecular matchmaker', a protein that promotes the formation of a stable complex between two or more DNA-binding proteins in an ATP-dependent manner without itself being part of a final effector complex.</text>
</comment>
<keyword evidence="3 5" id="KW-0227">DNA damage</keyword>
<dbReference type="InterPro" id="IPR037198">
    <property type="entry name" value="MutL_C_sf"/>
</dbReference>
<dbReference type="Pfam" id="PF01119">
    <property type="entry name" value="DNA_mis_repair"/>
    <property type="match status" value="1"/>
</dbReference>
<dbReference type="RefSeq" id="WP_265143885.1">
    <property type="nucleotide sequence ID" value="NZ_JAPCHZ010000002.1"/>
</dbReference>
<dbReference type="InterPro" id="IPR002099">
    <property type="entry name" value="MutL/Mlh/PMS"/>
</dbReference>
<evidence type="ECO:0000256" key="4">
    <source>
        <dbReference type="ARBA" id="ARBA00023204"/>
    </source>
</evidence>
<dbReference type="GO" id="GO:0004519">
    <property type="term" value="F:endonuclease activity"/>
    <property type="evidence" value="ECO:0007669"/>
    <property type="project" value="UniProtKB-KW"/>
</dbReference>
<dbReference type="SUPFAM" id="SSF54211">
    <property type="entry name" value="Ribosomal protein S5 domain 2-like"/>
    <property type="match status" value="1"/>
</dbReference>
<dbReference type="CDD" id="cd16926">
    <property type="entry name" value="HATPase_MutL-MLH-PMS-like"/>
    <property type="match status" value="1"/>
</dbReference>
<organism evidence="7 8">
    <name type="scientific">Kaistella yananensis</name>
    <dbReference type="NCBI Taxonomy" id="2989820"/>
    <lineage>
        <taxon>Bacteria</taxon>
        <taxon>Pseudomonadati</taxon>
        <taxon>Bacteroidota</taxon>
        <taxon>Flavobacteriia</taxon>
        <taxon>Flavobacteriales</taxon>
        <taxon>Weeksellaceae</taxon>
        <taxon>Chryseobacterium group</taxon>
        <taxon>Kaistella</taxon>
    </lineage>
</organism>
<protein>
    <recommendedName>
        <fullName evidence="2 5">DNA mismatch repair protein MutL</fullName>
    </recommendedName>
</protein>
<dbReference type="Pfam" id="PF13589">
    <property type="entry name" value="HATPase_c_3"/>
    <property type="match status" value="1"/>
</dbReference>
<dbReference type="InterPro" id="IPR014721">
    <property type="entry name" value="Ribsml_uS5_D2-typ_fold_subgr"/>
</dbReference>
<evidence type="ECO:0000313" key="8">
    <source>
        <dbReference type="Proteomes" id="UP001209107"/>
    </source>
</evidence>
<keyword evidence="7" id="KW-0540">Nuclease</keyword>